<evidence type="ECO:0000256" key="1">
    <source>
        <dbReference type="SAM" id="MobiDB-lite"/>
    </source>
</evidence>
<evidence type="ECO:0000313" key="3">
    <source>
        <dbReference type="Proteomes" id="UP001642483"/>
    </source>
</evidence>
<evidence type="ECO:0000313" key="2">
    <source>
        <dbReference type="EMBL" id="CAK8687661.1"/>
    </source>
</evidence>
<feature type="region of interest" description="Disordered" evidence="1">
    <location>
        <begin position="18"/>
        <end position="54"/>
    </location>
</feature>
<organism evidence="2 3">
    <name type="scientific">Clavelina lepadiformis</name>
    <name type="common">Light-bulb sea squirt</name>
    <name type="synonym">Ascidia lepadiformis</name>
    <dbReference type="NCBI Taxonomy" id="159417"/>
    <lineage>
        <taxon>Eukaryota</taxon>
        <taxon>Metazoa</taxon>
        <taxon>Chordata</taxon>
        <taxon>Tunicata</taxon>
        <taxon>Ascidiacea</taxon>
        <taxon>Aplousobranchia</taxon>
        <taxon>Clavelinidae</taxon>
        <taxon>Clavelina</taxon>
    </lineage>
</organism>
<dbReference type="EMBL" id="CAWYQH010000105">
    <property type="protein sequence ID" value="CAK8687661.1"/>
    <property type="molecule type" value="Genomic_DNA"/>
</dbReference>
<reference evidence="2 3" key="1">
    <citation type="submission" date="2024-02" db="EMBL/GenBank/DDBJ databases">
        <authorList>
            <person name="Daric V."/>
            <person name="Darras S."/>
        </authorList>
    </citation>
    <scope>NUCLEOTIDE SEQUENCE [LARGE SCALE GENOMIC DNA]</scope>
</reference>
<dbReference type="Proteomes" id="UP001642483">
    <property type="component" value="Unassembled WGS sequence"/>
</dbReference>
<comment type="caution">
    <text evidence="2">The sequence shown here is derived from an EMBL/GenBank/DDBJ whole genome shotgun (WGS) entry which is preliminary data.</text>
</comment>
<feature type="compositionally biased region" description="Polar residues" evidence="1">
    <location>
        <begin position="18"/>
        <end position="33"/>
    </location>
</feature>
<keyword evidence="3" id="KW-1185">Reference proteome</keyword>
<sequence>MVKSSYPTYEAMECFHALSTTPESSGESHSEITLTPKETKTQEQYEEAQASEDLTSENQEIIGEIKAGENEAFAADTKKIMDISGNLQFACHRDESFISPVSNTRSAVMPSTDYFFAIPLAPPCSSSKYDASTLITNVNSDSVFPVQDGSTIKAGEALSAINSSSLHTIGTKSPKVSFNIDSIVKSCDSSTDESFNFGQDFSYNQLTNNQNNNSFSSLFCFNK</sequence>
<gene>
    <name evidence="2" type="ORF">CVLEPA_LOCUS19726</name>
</gene>
<proteinExistence type="predicted"/>
<accession>A0ABP0G9Y7</accession>
<name>A0ABP0G9Y7_CLALP</name>
<protein>
    <submittedName>
        <fullName evidence="2">Uncharacterized protein</fullName>
    </submittedName>
</protein>